<sequence>MRPDAPETSGFGYTGCVRRRQFRNRLEATVNSFLSAADDVEASLFLREAAESLYIIGASRFVSTQDTSFGVHDVLHPLEPGYPCPQRPPSSGDAHDAPKLVDPYAERITHDGGALSLWDLSNVPETRTFQKADGSHVPLPGYGLYHFTVAKRIPINPHSPTRRSWPDRPPHYIPLKASNALLRNDFNFWLDINLGGHCLWRHLPKILKQQKRMLVGITQYIPLPGCHDHPYRWSTVSQWAINVGMWDGTLRFSDLSPDQADLSDPPIVQCTNGVTFLASDIAKLYTVDFTISCKLAIPDAPLWRPWRDIVGRYEDPDEDKVPISATYNNDVQYFEDENSQDDDWNSPQDDAFDEGYQARPLLSVHYSSTCPTGTAFGKPPSIRTSAHIS</sequence>
<protein>
    <submittedName>
        <fullName evidence="1">Uncharacterized protein</fullName>
    </submittedName>
</protein>
<dbReference type="EMBL" id="JH795867">
    <property type="protein sequence ID" value="EJU00339.1"/>
    <property type="molecule type" value="Genomic_DNA"/>
</dbReference>
<keyword evidence="2" id="KW-1185">Reference proteome</keyword>
<proteinExistence type="predicted"/>
<organism evidence="1 2">
    <name type="scientific">Dacryopinax primogenitus (strain DJM 731)</name>
    <name type="common">Brown rot fungus</name>
    <dbReference type="NCBI Taxonomy" id="1858805"/>
    <lineage>
        <taxon>Eukaryota</taxon>
        <taxon>Fungi</taxon>
        <taxon>Dikarya</taxon>
        <taxon>Basidiomycota</taxon>
        <taxon>Agaricomycotina</taxon>
        <taxon>Dacrymycetes</taxon>
        <taxon>Dacrymycetales</taxon>
        <taxon>Dacrymycetaceae</taxon>
        <taxon>Dacryopinax</taxon>
    </lineage>
</organism>
<evidence type="ECO:0000313" key="1">
    <source>
        <dbReference type="EMBL" id="EJU00339.1"/>
    </source>
</evidence>
<reference evidence="1 2" key="1">
    <citation type="journal article" date="2012" name="Science">
        <title>The Paleozoic origin of enzymatic lignin decomposition reconstructed from 31 fungal genomes.</title>
        <authorList>
            <person name="Floudas D."/>
            <person name="Binder M."/>
            <person name="Riley R."/>
            <person name="Barry K."/>
            <person name="Blanchette R.A."/>
            <person name="Henrissat B."/>
            <person name="Martinez A.T."/>
            <person name="Otillar R."/>
            <person name="Spatafora J.W."/>
            <person name="Yadav J.S."/>
            <person name="Aerts A."/>
            <person name="Benoit I."/>
            <person name="Boyd A."/>
            <person name="Carlson A."/>
            <person name="Copeland A."/>
            <person name="Coutinho P.M."/>
            <person name="de Vries R.P."/>
            <person name="Ferreira P."/>
            <person name="Findley K."/>
            <person name="Foster B."/>
            <person name="Gaskell J."/>
            <person name="Glotzer D."/>
            <person name="Gorecki P."/>
            <person name="Heitman J."/>
            <person name="Hesse C."/>
            <person name="Hori C."/>
            <person name="Igarashi K."/>
            <person name="Jurgens J.A."/>
            <person name="Kallen N."/>
            <person name="Kersten P."/>
            <person name="Kohler A."/>
            <person name="Kuees U."/>
            <person name="Kumar T.K.A."/>
            <person name="Kuo A."/>
            <person name="LaButti K."/>
            <person name="Larrondo L.F."/>
            <person name="Lindquist E."/>
            <person name="Ling A."/>
            <person name="Lombard V."/>
            <person name="Lucas S."/>
            <person name="Lundell T."/>
            <person name="Martin R."/>
            <person name="McLaughlin D.J."/>
            <person name="Morgenstern I."/>
            <person name="Morin E."/>
            <person name="Murat C."/>
            <person name="Nagy L.G."/>
            <person name="Nolan M."/>
            <person name="Ohm R.A."/>
            <person name="Patyshakuliyeva A."/>
            <person name="Rokas A."/>
            <person name="Ruiz-Duenas F.J."/>
            <person name="Sabat G."/>
            <person name="Salamov A."/>
            <person name="Samejima M."/>
            <person name="Schmutz J."/>
            <person name="Slot J.C."/>
            <person name="St John F."/>
            <person name="Stenlid J."/>
            <person name="Sun H."/>
            <person name="Sun S."/>
            <person name="Syed K."/>
            <person name="Tsang A."/>
            <person name="Wiebenga A."/>
            <person name="Young D."/>
            <person name="Pisabarro A."/>
            <person name="Eastwood D.C."/>
            <person name="Martin F."/>
            <person name="Cullen D."/>
            <person name="Grigoriev I.V."/>
            <person name="Hibbett D.S."/>
        </authorList>
    </citation>
    <scope>NUCLEOTIDE SEQUENCE [LARGE SCALE GENOMIC DNA]</scope>
    <source>
        <strain evidence="1 2">DJM-731 SS1</strain>
    </source>
</reference>
<dbReference type="GeneID" id="63685426"/>
<name>M5FVK6_DACPD</name>
<dbReference type="STRING" id="1858805.M5FVK6"/>
<dbReference type="RefSeq" id="XP_040627236.1">
    <property type="nucleotide sequence ID" value="XM_040770364.1"/>
</dbReference>
<gene>
    <name evidence="1" type="ORF">DACRYDRAFT_117346</name>
</gene>
<evidence type="ECO:0000313" key="2">
    <source>
        <dbReference type="Proteomes" id="UP000030653"/>
    </source>
</evidence>
<dbReference type="AlphaFoldDB" id="M5FVK6"/>
<dbReference type="OrthoDB" id="3389649at2759"/>
<dbReference type="HOGENOM" id="CLU_709845_0_0_1"/>
<accession>M5FVK6</accession>
<dbReference type="Proteomes" id="UP000030653">
    <property type="component" value="Unassembled WGS sequence"/>
</dbReference>